<dbReference type="Pfam" id="PF24568">
    <property type="entry name" value="CC_PcsB"/>
    <property type="match status" value="1"/>
</dbReference>
<comment type="caution">
    <text evidence="5">The sequence shown here is derived from an EMBL/GenBank/DDBJ whole genome shotgun (WGS) entry which is preliminary data.</text>
</comment>
<dbReference type="AlphaFoldDB" id="A0A2M7TJA6"/>
<reference evidence="6" key="1">
    <citation type="submission" date="2017-09" db="EMBL/GenBank/DDBJ databases">
        <title>Depth-based differentiation of microbial function through sediment-hosted aquifers and enrichment of novel symbionts in the deep terrestrial subsurface.</title>
        <authorList>
            <person name="Probst A.J."/>
            <person name="Ladd B."/>
            <person name="Jarett J.K."/>
            <person name="Geller-Mcgrath D.E."/>
            <person name="Sieber C.M.K."/>
            <person name="Emerson J.B."/>
            <person name="Anantharaman K."/>
            <person name="Thomas B.C."/>
            <person name="Malmstrom R."/>
            <person name="Stieglmeier M."/>
            <person name="Klingl A."/>
            <person name="Woyke T."/>
            <person name="Ryan C.M."/>
            <person name="Banfield J.F."/>
        </authorList>
    </citation>
    <scope>NUCLEOTIDE SEQUENCE [LARGE SCALE GENOMIC DNA]</scope>
</reference>
<dbReference type="Proteomes" id="UP000229753">
    <property type="component" value="Unassembled WGS sequence"/>
</dbReference>
<evidence type="ECO:0000313" key="5">
    <source>
        <dbReference type="EMBL" id="PIZ46581.1"/>
    </source>
</evidence>
<dbReference type="EMBL" id="PFNO01000216">
    <property type="protein sequence ID" value="PIZ46581.1"/>
    <property type="molecule type" value="Genomic_DNA"/>
</dbReference>
<feature type="signal peptide" evidence="3">
    <location>
        <begin position="1"/>
        <end position="27"/>
    </location>
</feature>
<feature type="chain" id="PRO_5014850723" description="Peptidoglycan hydrolase PcsB coiled-coil domain-containing protein" evidence="3">
    <location>
        <begin position="28"/>
        <end position="166"/>
    </location>
</feature>
<evidence type="ECO:0000256" key="2">
    <source>
        <dbReference type="SAM" id="Coils"/>
    </source>
</evidence>
<feature type="coiled-coil region" evidence="2">
    <location>
        <begin position="60"/>
        <end position="94"/>
    </location>
</feature>
<sequence>MSKLFKFSVLSLVFLFLVLGFRFYAKAEGCPATDYDCQIASLQKEYDSRKDAHEKNVLDLASYKKQLAGISAKLVELTKKLKATEKEIGQRETDLAAQEEILSDRLRDIYKKEREFTFLTLLFSSKSVTDFNQGLTLRRATAQQDWQLVNSISQKISSLKWPKKLS</sequence>
<dbReference type="Gene3D" id="6.10.250.3150">
    <property type="match status" value="1"/>
</dbReference>
<evidence type="ECO:0000259" key="4">
    <source>
        <dbReference type="Pfam" id="PF24568"/>
    </source>
</evidence>
<accession>A0A2M7TJA6</accession>
<keyword evidence="2" id="KW-0175">Coiled coil</keyword>
<proteinExistence type="predicted"/>
<evidence type="ECO:0000313" key="6">
    <source>
        <dbReference type="Proteomes" id="UP000229753"/>
    </source>
</evidence>
<gene>
    <name evidence="5" type="ORF">COY29_06425</name>
</gene>
<organism evidence="5 6">
    <name type="scientific">Candidatus Woesebacteria bacterium CG_4_10_14_0_2_um_filter_39_14</name>
    <dbReference type="NCBI Taxonomy" id="1975054"/>
    <lineage>
        <taxon>Bacteria</taxon>
        <taxon>Candidatus Woeseibacteriota</taxon>
    </lineage>
</organism>
<keyword evidence="1 3" id="KW-0732">Signal</keyword>
<feature type="domain" description="Peptidoglycan hydrolase PcsB coiled-coil" evidence="4">
    <location>
        <begin position="92"/>
        <end position="154"/>
    </location>
</feature>
<name>A0A2M7TJA6_9BACT</name>
<evidence type="ECO:0000256" key="1">
    <source>
        <dbReference type="ARBA" id="ARBA00022729"/>
    </source>
</evidence>
<protein>
    <recommendedName>
        <fullName evidence="4">Peptidoglycan hydrolase PcsB coiled-coil domain-containing protein</fullName>
    </recommendedName>
</protein>
<evidence type="ECO:0000256" key="3">
    <source>
        <dbReference type="SAM" id="SignalP"/>
    </source>
</evidence>
<dbReference type="InterPro" id="IPR057309">
    <property type="entry name" value="PcsB_CC"/>
</dbReference>